<protein>
    <submittedName>
        <fullName evidence="1">Uncharacterized protein</fullName>
    </submittedName>
</protein>
<reference evidence="1 2" key="1">
    <citation type="submission" date="2017-01" db="EMBL/GenBank/DDBJ databases">
        <authorList>
            <person name="Mah S.A."/>
            <person name="Swanson W.J."/>
            <person name="Moy G.W."/>
            <person name="Vacquier V.D."/>
        </authorList>
    </citation>
    <scope>NUCLEOTIDE SEQUENCE [LARGE SCALE GENOMIC DNA]</scope>
    <source>
        <strain evidence="1 2">DSM 21219</strain>
    </source>
</reference>
<dbReference type="EMBL" id="FTPS01000001">
    <property type="protein sequence ID" value="SIT74428.1"/>
    <property type="molecule type" value="Genomic_DNA"/>
</dbReference>
<proteinExistence type="predicted"/>
<organism evidence="1 2">
    <name type="scientific">Pontibaca methylaminivorans</name>
    <dbReference type="NCBI Taxonomy" id="515897"/>
    <lineage>
        <taxon>Bacteria</taxon>
        <taxon>Pseudomonadati</taxon>
        <taxon>Pseudomonadota</taxon>
        <taxon>Alphaproteobacteria</taxon>
        <taxon>Rhodobacterales</taxon>
        <taxon>Roseobacteraceae</taxon>
        <taxon>Pontibaca</taxon>
    </lineage>
</organism>
<dbReference type="Proteomes" id="UP000192455">
    <property type="component" value="Unassembled WGS sequence"/>
</dbReference>
<gene>
    <name evidence="1" type="ORF">SAMN05421849_0155</name>
</gene>
<evidence type="ECO:0000313" key="2">
    <source>
        <dbReference type="Proteomes" id="UP000192455"/>
    </source>
</evidence>
<evidence type="ECO:0000313" key="1">
    <source>
        <dbReference type="EMBL" id="SIT74428.1"/>
    </source>
</evidence>
<name>A0A1R3W9I7_9RHOB</name>
<accession>A0A1R3W9I7</accession>
<sequence>MRRSSGVHHMKDNLEIGSDAGVNHTLQMLRDGSSKGEITHKTEIAPGLFLLADPRFSHVGGGYASPNGRLLELDVKPRGDGEWIGLHLSLSMTNLADKGVLGFACRTAAPELMIMRACVRSGTESRFTDAFFDKHILVQTEEATHLDALPLYRQTGLLPVRAAWRELVFFLPTRGFQLSLIDLRVFAV</sequence>
<dbReference type="STRING" id="515897.SAMN05421849_0155"/>
<keyword evidence="2" id="KW-1185">Reference proteome</keyword>
<dbReference type="AlphaFoldDB" id="A0A1R3W9I7"/>